<dbReference type="Proteomes" id="UP000294901">
    <property type="component" value="Unassembled WGS sequence"/>
</dbReference>
<evidence type="ECO:0000313" key="2">
    <source>
        <dbReference type="Proteomes" id="UP000294901"/>
    </source>
</evidence>
<protein>
    <recommendedName>
        <fullName evidence="3">Lipoprotein</fullName>
    </recommendedName>
</protein>
<name>A0A4R6JQ93_9ACTN</name>
<dbReference type="EMBL" id="SNWR01000001">
    <property type="protein sequence ID" value="TDO38650.1"/>
    <property type="molecule type" value="Genomic_DNA"/>
</dbReference>
<reference evidence="1 2" key="1">
    <citation type="submission" date="2019-03" db="EMBL/GenBank/DDBJ databases">
        <title>Sequencing the genomes of 1000 actinobacteria strains.</title>
        <authorList>
            <person name="Klenk H.-P."/>
        </authorList>
    </citation>
    <scope>NUCLEOTIDE SEQUENCE [LARGE SCALE GENOMIC DNA]</scope>
    <source>
        <strain evidence="1 2">DSM 43805</strain>
    </source>
</reference>
<accession>A0A4R6JQ93</accession>
<dbReference type="AlphaFoldDB" id="A0A4R6JQ93"/>
<organism evidence="1 2">
    <name type="scientific">Paractinoplanes brasiliensis</name>
    <dbReference type="NCBI Taxonomy" id="52695"/>
    <lineage>
        <taxon>Bacteria</taxon>
        <taxon>Bacillati</taxon>
        <taxon>Actinomycetota</taxon>
        <taxon>Actinomycetes</taxon>
        <taxon>Micromonosporales</taxon>
        <taxon>Micromonosporaceae</taxon>
        <taxon>Paractinoplanes</taxon>
    </lineage>
</organism>
<comment type="caution">
    <text evidence="1">The sequence shown here is derived from an EMBL/GenBank/DDBJ whole genome shotgun (WGS) entry which is preliminary data.</text>
</comment>
<proteinExistence type="predicted"/>
<keyword evidence="2" id="KW-1185">Reference proteome</keyword>
<gene>
    <name evidence="1" type="ORF">C8E87_2311</name>
</gene>
<sequence>MVSDVPIVSRLTAAGLTAACLALLGTAGCGEVGEASAAPLSRDSLITETAGQLATGSGLTYSAKYQVTGGEIATVHRAQQPFRASYVYPGGRLIATSTVTVRCAGSTCESTAADPAAAASLDTGPLISAEAVQAMLATAALDPVVETAQHDTTIAGRHATCLSLSGVDGAAADAFDLCVTNEGALASFTATIAGKRIDQALTAYREDVPDDAFQVPPTARLIDKSTK</sequence>
<evidence type="ECO:0000313" key="1">
    <source>
        <dbReference type="EMBL" id="TDO38650.1"/>
    </source>
</evidence>
<evidence type="ECO:0008006" key="3">
    <source>
        <dbReference type="Google" id="ProtNLM"/>
    </source>
</evidence>